<sequence length="111" mass="12500">MGCCMSYEQEAKVYEVVLDHNGVARRVAKGQGTHLIHVSKHKETRMEQKSDIVLPSSLSSLPRPPDCAYSRAPKMTWNTPSSGRRVSPIIDEKEPRDHFDRHHTPPVVAAQ</sequence>
<proteinExistence type="predicted"/>
<organism evidence="2 3">
    <name type="scientific">Lichtheimia corymbifera JMRC:FSU:9682</name>
    <dbReference type="NCBI Taxonomy" id="1263082"/>
    <lineage>
        <taxon>Eukaryota</taxon>
        <taxon>Fungi</taxon>
        <taxon>Fungi incertae sedis</taxon>
        <taxon>Mucoromycota</taxon>
        <taxon>Mucoromycotina</taxon>
        <taxon>Mucoromycetes</taxon>
        <taxon>Mucorales</taxon>
        <taxon>Lichtheimiaceae</taxon>
        <taxon>Lichtheimia</taxon>
    </lineage>
</organism>
<dbReference type="Proteomes" id="UP000027586">
    <property type="component" value="Unassembled WGS sequence"/>
</dbReference>
<evidence type="ECO:0000256" key="1">
    <source>
        <dbReference type="SAM" id="MobiDB-lite"/>
    </source>
</evidence>
<evidence type="ECO:0000313" key="2">
    <source>
        <dbReference type="EMBL" id="CDH51048.1"/>
    </source>
</evidence>
<protein>
    <submittedName>
        <fullName evidence="2">Uncharacterized protein</fullName>
    </submittedName>
</protein>
<dbReference type="VEuPathDB" id="FungiDB:LCOR_02711.1"/>
<dbReference type="EMBL" id="CBTN010000008">
    <property type="protein sequence ID" value="CDH51048.1"/>
    <property type="molecule type" value="Genomic_DNA"/>
</dbReference>
<keyword evidence="3" id="KW-1185">Reference proteome</keyword>
<dbReference type="OrthoDB" id="2366000at2759"/>
<evidence type="ECO:0000313" key="3">
    <source>
        <dbReference type="Proteomes" id="UP000027586"/>
    </source>
</evidence>
<dbReference type="AlphaFoldDB" id="A0A068RLL7"/>
<gene>
    <name evidence="2" type="ORF">LCOR_02711.1</name>
</gene>
<name>A0A068RLL7_9FUNG</name>
<comment type="caution">
    <text evidence="2">The sequence shown here is derived from an EMBL/GenBank/DDBJ whole genome shotgun (WGS) entry which is preliminary data.</text>
</comment>
<reference evidence="2" key="1">
    <citation type="submission" date="2013-08" db="EMBL/GenBank/DDBJ databases">
        <title>Gene expansion shapes genome architecture in the human pathogen Lichtheimia corymbifera: an evolutionary genomics analysis in the ancient terrestrial Mucorales (Mucoromycotina).</title>
        <authorList>
            <person name="Schwartze V.U."/>
            <person name="Winter S."/>
            <person name="Shelest E."/>
            <person name="Marcet-Houben M."/>
            <person name="Horn F."/>
            <person name="Wehner S."/>
            <person name="Hoffmann K."/>
            <person name="Riege K."/>
            <person name="Sammeth M."/>
            <person name="Nowrousian M."/>
            <person name="Valiante V."/>
            <person name="Linde J."/>
            <person name="Jacobsen I.D."/>
            <person name="Marz M."/>
            <person name="Brakhage A.A."/>
            <person name="Gabaldon T."/>
            <person name="Bocker S."/>
            <person name="Voigt K."/>
        </authorList>
    </citation>
    <scope>NUCLEOTIDE SEQUENCE [LARGE SCALE GENOMIC DNA]</scope>
    <source>
        <strain evidence="2">FSU 9682</strain>
    </source>
</reference>
<feature type="compositionally biased region" description="Basic and acidic residues" evidence="1">
    <location>
        <begin position="90"/>
        <end position="103"/>
    </location>
</feature>
<feature type="region of interest" description="Disordered" evidence="1">
    <location>
        <begin position="55"/>
        <end position="111"/>
    </location>
</feature>
<accession>A0A068RLL7</accession>